<keyword evidence="3 5" id="KW-1133">Transmembrane helix</keyword>
<feature type="transmembrane region" description="Helical" evidence="5">
    <location>
        <begin position="205"/>
        <end position="230"/>
    </location>
</feature>
<evidence type="ECO:0000313" key="7">
    <source>
        <dbReference type="Ensembl" id="ENSCLMP00005031345.1"/>
    </source>
</evidence>
<reference evidence="7" key="2">
    <citation type="submission" date="2025-09" db="UniProtKB">
        <authorList>
            <consortium name="Ensembl"/>
        </authorList>
    </citation>
    <scope>IDENTIFICATION</scope>
</reference>
<dbReference type="Gene3D" id="1.20.58.390">
    <property type="entry name" value="Neurotransmitter-gated ion-channel transmembrane domain"/>
    <property type="match status" value="1"/>
</dbReference>
<dbReference type="GO" id="GO:0016020">
    <property type="term" value="C:membrane"/>
    <property type="evidence" value="ECO:0007669"/>
    <property type="project" value="UniProtKB-SubCell"/>
</dbReference>
<accession>A0A8C2ZQH3</accession>
<dbReference type="InterPro" id="IPR006202">
    <property type="entry name" value="Neur_chan_lig-bd"/>
</dbReference>
<evidence type="ECO:0000256" key="1">
    <source>
        <dbReference type="ARBA" id="ARBA00004141"/>
    </source>
</evidence>
<proteinExistence type="predicted"/>
<evidence type="ECO:0000256" key="5">
    <source>
        <dbReference type="SAM" id="Phobius"/>
    </source>
</evidence>
<sequence length="413" mass="46773">MLVDKEYLSHPQDENCTHTIWVPLIEYQTLSVDTKNLRILSFLRASLVSAKKTDKWTKKTTTSMFQVAFIFDLTPQVWTDPELAWNTSVYKYDQVILPVDTIWTPLLHVTNGLTSNMYHNSNDLLVSSNGTVYHTVSIKAEVNCEVNMFNYPFASDQCPVAVQAWSKHGCGTDLSFSELRMVDGAHGDWKTDDVELKKKRQDRNYILVSLSIKASNPFITLLLPSILIILTDVVSFALPLGGGERNCFKVTLVLSFIMFLIILNNLLPGDGDCSPIIRIHFCVCLVLLVVSMLFSMVATRLYADGRLLFCCLSNSEDTGNEEDGMEDGEVKGDISVIQLSGSEDNSQLLGKVVNFLEALDAKTLQINRNQMFADKVDKTFFWFYFICGTIYFIAMTYVMVNYECSVDHFDFWN</sequence>
<dbReference type="GO" id="GO:0005230">
    <property type="term" value="F:extracellular ligand-gated monoatomic ion channel activity"/>
    <property type="evidence" value="ECO:0007669"/>
    <property type="project" value="InterPro"/>
</dbReference>
<dbReference type="InterPro" id="IPR036734">
    <property type="entry name" value="Neur_chan_lig-bd_sf"/>
</dbReference>
<evidence type="ECO:0000256" key="2">
    <source>
        <dbReference type="ARBA" id="ARBA00022692"/>
    </source>
</evidence>
<protein>
    <recommendedName>
        <fullName evidence="6">Neurotransmitter-gated ion-channel ligand-binding domain-containing protein</fullName>
    </recommendedName>
</protein>
<keyword evidence="4 5" id="KW-0472">Membrane</keyword>
<evidence type="ECO:0000259" key="6">
    <source>
        <dbReference type="Pfam" id="PF02931"/>
    </source>
</evidence>
<keyword evidence="8" id="KW-1185">Reference proteome</keyword>
<name>A0A8C2ZQH3_CYCLU</name>
<dbReference type="SUPFAM" id="SSF90112">
    <property type="entry name" value="Neurotransmitter-gated ion-channel transmembrane pore"/>
    <property type="match status" value="1"/>
</dbReference>
<dbReference type="GO" id="GO:0004888">
    <property type="term" value="F:transmembrane signaling receptor activity"/>
    <property type="evidence" value="ECO:0007669"/>
    <property type="project" value="InterPro"/>
</dbReference>
<dbReference type="InterPro" id="IPR006201">
    <property type="entry name" value="Neur_channel"/>
</dbReference>
<dbReference type="PANTHER" id="PTHR18945">
    <property type="entry name" value="NEUROTRANSMITTER GATED ION CHANNEL"/>
    <property type="match status" value="1"/>
</dbReference>
<dbReference type="Proteomes" id="UP000694565">
    <property type="component" value="Unplaced"/>
</dbReference>
<comment type="subcellular location">
    <subcellularLocation>
        <location evidence="1">Membrane</location>
        <topology evidence="1">Multi-pass membrane protein</topology>
    </subcellularLocation>
</comment>
<evidence type="ECO:0000256" key="3">
    <source>
        <dbReference type="ARBA" id="ARBA00022989"/>
    </source>
</evidence>
<dbReference type="Ensembl" id="ENSCLMT00005032705.1">
    <property type="protein sequence ID" value="ENSCLMP00005031345.1"/>
    <property type="gene ID" value="ENSCLMG00005015168.1"/>
</dbReference>
<keyword evidence="2 5" id="KW-0812">Transmembrane</keyword>
<dbReference type="Gene3D" id="2.70.170.10">
    <property type="entry name" value="Neurotransmitter-gated ion-channel ligand-binding domain"/>
    <property type="match status" value="1"/>
</dbReference>
<evidence type="ECO:0000256" key="4">
    <source>
        <dbReference type="ARBA" id="ARBA00023136"/>
    </source>
</evidence>
<feature type="transmembrane region" description="Helical" evidence="5">
    <location>
        <begin position="279"/>
        <end position="298"/>
    </location>
</feature>
<dbReference type="GeneTree" id="ENSGT00920000149199"/>
<organism evidence="7 8">
    <name type="scientific">Cyclopterus lumpus</name>
    <name type="common">Lumpsucker</name>
    <dbReference type="NCBI Taxonomy" id="8103"/>
    <lineage>
        <taxon>Eukaryota</taxon>
        <taxon>Metazoa</taxon>
        <taxon>Chordata</taxon>
        <taxon>Craniata</taxon>
        <taxon>Vertebrata</taxon>
        <taxon>Euteleostomi</taxon>
        <taxon>Actinopterygii</taxon>
        <taxon>Neopterygii</taxon>
        <taxon>Teleostei</taxon>
        <taxon>Neoteleostei</taxon>
        <taxon>Acanthomorphata</taxon>
        <taxon>Eupercaria</taxon>
        <taxon>Perciformes</taxon>
        <taxon>Cottioidei</taxon>
        <taxon>Cottales</taxon>
        <taxon>Cyclopteridae</taxon>
        <taxon>Cyclopterus</taxon>
    </lineage>
</organism>
<evidence type="ECO:0000313" key="8">
    <source>
        <dbReference type="Proteomes" id="UP000694565"/>
    </source>
</evidence>
<feature type="transmembrane region" description="Helical" evidence="5">
    <location>
        <begin position="250"/>
        <end position="267"/>
    </location>
</feature>
<dbReference type="Pfam" id="PF02931">
    <property type="entry name" value="Neur_chan_LBD"/>
    <property type="match status" value="1"/>
</dbReference>
<reference evidence="7" key="1">
    <citation type="submission" date="2025-08" db="UniProtKB">
        <authorList>
            <consortium name="Ensembl"/>
        </authorList>
    </citation>
    <scope>IDENTIFICATION</scope>
</reference>
<dbReference type="SUPFAM" id="SSF63712">
    <property type="entry name" value="Nicotinic receptor ligand binding domain-like"/>
    <property type="match status" value="1"/>
</dbReference>
<dbReference type="InterPro" id="IPR038050">
    <property type="entry name" value="Neuro_actylchol_rec"/>
</dbReference>
<feature type="domain" description="Neurotransmitter-gated ion-channel ligand-binding" evidence="6">
    <location>
        <begin position="75"/>
        <end position="178"/>
    </location>
</feature>
<dbReference type="AlphaFoldDB" id="A0A8C2ZQH3"/>
<feature type="transmembrane region" description="Helical" evidence="5">
    <location>
        <begin position="381"/>
        <end position="400"/>
    </location>
</feature>
<dbReference type="InterPro" id="IPR036719">
    <property type="entry name" value="Neuro-gated_channel_TM_sf"/>
</dbReference>